<dbReference type="Proteomes" id="UP000016931">
    <property type="component" value="Unassembled WGS sequence"/>
</dbReference>
<accession>M3CCA4</accession>
<evidence type="ECO:0000313" key="2">
    <source>
        <dbReference type="EMBL" id="EMF10007.1"/>
    </source>
</evidence>
<organism evidence="2 3">
    <name type="scientific">Sphaerulina musiva (strain SO2202)</name>
    <name type="common">Poplar stem canker fungus</name>
    <name type="synonym">Septoria musiva</name>
    <dbReference type="NCBI Taxonomy" id="692275"/>
    <lineage>
        <taxon>Eukaryota</taxon>
        <taxon>Fungi</taxon>
        <taxon>Dikarya</taxon>
        <taxon>Ascomycota</taxon>
        <taxon>Pezizomycotina</taxon>
        <taxon>Dothideomycetes</taxon>
        <taxon>Dothideomycetidae</taxon>
        <taxon>Mycosphaerellales</taxon>
        <taxon>Mycosphaerellaceae</taxon>
        <taxon>Sphaerulina</taxon>
    </lineage>
</organism>
<feature type="region of interest" description="Disordered" evidence="1">
    <location>
        <begin position="41"/>
        <end position="78"/>
    </location>
</feature>
<dbReference type="EMBL" id="KB456268">
    <property type="protein sequence ID" value="EMF10007.1"/>
    <property type="molecule type" value="Genomic_DNA"/>
</dbReference>
<gene>
    <name evidence="2" type="ORF">SEPMUDRAFT_110410</name>
</gene>
<keyword evidence="3" id="KW-1185">Reference proteome</keyword>
<evidence type="ECO:0000256" key="1">
    <source>
        <dbReference type="SAM" id="MobiDB-lite"/>
    </source>
</evidence>
<dbReference type="OrthoDB" id="3643933at2759"/>
<protein>
    <recommendedName>
        <fullName evidence="4">RRM domain-containing protein</fullName>
    </recommendedName>
</protein>
<evidence type="ECO:0000313" key="3">
    <source>
        <dbReference type="Proteomes" id="UP000016931"/>
    </source>
</evidence>
<proteinExistence type="predicted"/>
<dbReference type="GeneID" id="27897981"/>
<feature type="region of interest" description="Disordered" evidence="1">
    <location>
        <begin position="171"/>
        <end position="205"/>
    </location>
</feature>
<dbReference type="HOGENOM" id="CLU_943869_0_0_1"/>
<evidence type="ECO:0008006" key="4">
    <source>
        <dbReference type="Google" id="ProtNLM"/>
    </source>
</evidence>
<dbReference type="AlphaFoldDB" id="M3CCA4"/>
<dbReference type="RefSeq" id="XP_016758128.1">
    <property type="nucleotide sequence ID" value="XM_016900844.1"/>
</dbReference>
<dbReference type="eggNOG" id="ENOG502R1DG">
    <property type="taxonomic scope" value="Eukaryota"/>
</dbReference>
<name>M3CCA4_SPHMS</name>
<reference evidence="2 3" key="1">
    <citation type="journal article" date="2012" name="PLoS Pathog.">
        <title>Diverse lifestyles and strategies of plant pathogenesis encoded in the genomes of eighteen Dothideomycetes fungi.</title>
        <authorList>
            <person name="Ohm R.A."/>
            <person name="Feau N."/>
            <person name="Henrissat B."/>
            <person name="Schoch C.L."/>
            <person name="Horwitz B.A."/>
            <person name="Barry K.W."/>
            <person name="Condon B.J."/>
            <person name="Copeland A.C."/>
            <person name="Dhillon B."/>
            <person name="Glaser F."/>
            <person name="Hesse C.N."/>
            <person name="Kosti I."/>
            <person name="LaButti K."/>
            <person name="Lindquist E.A."/>
            <person name="Lucas S."/>
            <person name="Salamov A.A."/>
            <person name="Bradshaw R.E."/>
            <person name="Ciuffetti L."/>
            <person name="Hamelin R.C."/>
            <person name="Kema G.H.J."/>
            <person name="Lawrence C."/>
            <person name="Scott J.A."/>
            <person name="Spatafora J.W."/>
            <person name="Turgeon B.G."/>
            <person name="de Wit P.J.G.M."/>
            <person name="Zhong S."/>
            <person name="Goodwin S.B."/>
            <person name="Grigoriev I.V."/>
        </authorList>
    </citation>
    <scope>NUCLEOTIDE SEQUENCE [LARGE SCALE GENOMIC DNA]</scope>
    <source>
        <strain evidence="2 3">SO2202</strain>
    </source>
</reference>
<feature type="compositionally biased region" description="Low complexity" evidence="1">
    <location>
        <begin position="196"/>
        <end position="205"/>
    </location>
</feature>
<sequence length="295" mass="31925">MPPKQKSVLDKIRADQAKLRAALAVVKGSAYSRLEEQNAKLRRTAVHSRPVANSSPRPRNVVSKPEVATKVGTKPSANEVVSKPVVELPTKVGTKPSANEVVSKPVVELPTKVSTKPSANKVVSKSEVEPASKVATKPSAYKVVKPPSRKPSVIQRKASIAKKIVTSKKYLDSDDEDSVTESQTESWVPAGGHLPSSTTATGTATNTASKSVGIARIPGWRVEKFTKQLGEFLLMEVVTDDDLFKVRVKTEDEGLEELTDVYVQFETAERAEELRGKIDGKMLDGRMLKVGSGKN</sequence>